<reference evidence="1" key="2">
    <citation type="journal article" date="2015" name="Fish Shellfish Immunol.">
        <title>Early steps in the European eel (Anguilla anguilla)-Vibrio vulnificus interaction in the gills: Role of the RtxA13 toxin.</title>
        <authorList>
            <person name="Callol A."/>
            <person name="Pajuelo D."/>
            <person name="Ebbesson L."/>
            <person name="Teles M."/>
            <person name="MacKenzie S."/>
            <person name="Amaro C."/>
        </authorList>
    </citation>
    <scope>NUCLEOTIDE SEQUENCE</scope>
</reference>
<accession>A0A0E9UHU4</accession>
<dbReference type="EMBL" id="GBXM01044004">
    <property type="protein sequence ID" value="JAH64573.1"/>
    <property type="molecule type" value="Transcribed_RNA"/>
</dbReference>
<protein>
    <submittedName>
        <fullName evidence="1">Uncharacterized protein</fullName>
    </submittedName>
</protein>
<sequence length="14" mass="1664">MIGSYANWLCDDYL</sequence>
<organism evidence="1">
    <name type="scientific">Anguilla anguilla</name>
    <name type="common">European freshwater eel</name>
    <name type="synonym">Muraena anguilla</name>
    <dbReference type="NCBI Taxonomy" id="7936"/>
    <lineage>
        <taxon>Eukaryota</taxon>
        <taxon>Metazoa</taxon>
        <taxon>Chordata</taxon>
        <taxon>Craniata</taxon>
        <taxon>Vertebrata</taxon>
        <taxon>Euteleostomi</taxon>
        <taxon>Actinopterygii</taxon>
        <taxon>Neopterygii</taxon>
        <taxon>Teleostei</taxon>
        <taxon>Anguilliformes</taxon>
        <taxon>Anguillidae</taxon>
        <taxon>Anguilla</taxon>
    </lineage>
</organism>
<evidence type="ECO:0000313" key="1">
    <source>
        <dbReference type="EMBL" id="JAH64573.1"/>
    </source>
</evidence>
<name>A0A0E9UHU4_ANGAN</name>
<reference evidence="1" key="1">
    <citation type="submission" date="2014-11" db="EMBL/GenBank/DDBJ databases">
        <authorList>
            <person name="Amaro Gonzalez C."/>
        </authorList>
    </citation>
    <scope>NUCLEOTIDE SEQUENCE</scope>
</reference>
<proteinExistence type="predicted"/>